<gene>
    <name evidence="4" type="ORF">ACGU38_15090</name>
    <name evidence="5" type="ORF">P7W03_19050</name>
</gene>
<dbReference type="Proteomes" id="UP001605990">
    <property type="component" value="Unassembled WGS sequence"/>
</dbReference>
<dbReference type="GeneID" id="90944167"/>
<evidence type="ECO:0000313" key="5">
    <source>
        <dbReference type="EMBL" id="WMC87528.1"/>
    </source>
</evidence>
<sequence length="105" mass="11093">MAVAVQDKAHDISTSGASAGVSALDVSAPRLSGLDFSALTGRELEVLLLLATGEQNRRLARRLGIAERTVRAHTASIVRKLGLTTRFEAAIVAHLYADDIRGARG</sequence>
<feature type="domain" description="HTH luxR-type" evidence="2">
    <location>
        <begin position="32"/>
        <end position="97"/>
    </location>
</feature>
<dbReference type="SUPFAM" id="SSF46894">
    <property type="entry name" value="C-terminal effector domain of the bipartite response regulators"/>
    <property type="match status" value="1"/>
</dbReference>
<evidence type="ECO:0000313" key="6">
    <source>
        <dbReference type="Proteomes" id="UP001605990"/>
    </source>
</evidence>
<dbReference type="EMBL" id="JBIENY010000216">
    <property type="protein sequence ID" value="MFG6296670.1"/>
    <property type="molecule type" value="Genomic_DNA"/>
</dbReference>
<accession>A0A0K1TPH9</accession>
<dbReference type="PROSITE" id="PS50043">
    <property type="entry name" value="HTH_LUXR_2"/>
    <property type="match status" value="1"/>
</dbReference>
<evidence type="ECO:0000313" key="3">
    <source>
        <dbReference type="EMBL" id="AKV89090.1"/>
    </source>
</evidence>
<keyword evidence="1" id="KW-0238">DNA-binding</keyword>
<dbReference type="InterPro" id="IPR016032">
    <property type="entry name" value="Sig_transdc_resp-reg_C-effctor"/>
</dbReference>
<dbReference type="CDD" id="cd06170">
    <property type="entry name" value="LuxR_C_like"/>
    <property type="match status" value="1"/>
</dbReference>
<evidence type="ECO:0000256" key="1">
    <source>
        <dbReference type="ARBA" id="ARBA00023125"/>
    </source>
</evidence>
<organism evidence="3">
    <name type="scientific">Streptomyces rochei</name>
    <name type="common">Streptomyces parvullus</name>
    <dbReference type="NCBI Taxonomy" id="1928"/>
    <lineage>
        <taxon>Bacteria</taxon>
        <taxon>Bacillati</taxon>
        <taxon>Actinomycetota</taxon>
        <taxon>Actinomycetes</taxon>
        <taxon>Kitasatosporales</taxon>
        <taxon>Streptomycetaceae</taxon>
        <taxon>Streptomyces</taxon>
        <taxon>Streptomyces rochei group</taxon>
    </lineage>
</organism>
<dbReference type="InterPro" id="IPR036388">
    <property type="entry name" value="WH-like_DNA-bd_sf"/>
</dbReference>
<dbReference type="InterPro" id="IPR039420">
    <property type="entry name" value="WalR-like"/>
</dbReference>
<dbReference type="EMBL" id="KP823601">
    <property type="protein sequence ID" value="AKV89090.1"/>
    <property type="molecule type" value="Genomic_DNA"/>
</dbReference>
<dbReference type="PANTHER" id="PTHR43214">
    <property type="entry name" value="TWO-COMPONENT RESPONSE REGULATOR"/>
    <property type="match status" value="1"/>
</dbReference>
<dbReference type="GO" id="GO:0003677">
    <property type="term" value="F:DNA binding"/>
    <property type="evidence" value="ECO:0007669"/>
    <property type="project" value="UniProtKB-KW"/>
</dbReference>
<dbReference type="Proteomes" id="UP001231701">
    <property type="component" value="Chromosome"/>
</dbReference>
<dbReference type="AlphaFoldDB" id="A0A0K1TPH9"/>
<dbReference type="SMART" id="SM00421">
    <property type="entry name" value="HTH_LUXR"/>
    <property type="match status" value="1"/>
</dbReference>
<dbReference type="PRINTS" id="PR00038">
    <property type="entry name" value="HTHLUXR"/>
</dbReference>
<dbReference type="EMBL" id="CP121271">
    <property type="protein sequence ID" value="WMC87528.1"/>
    <property type="molecule type" value="Genomic_DNA"/>
</dbReference>
<dbReference type="Pfam" id="PF00196">
    <property type="entry name" value="GerE"/>
    <property type="match status" value="1"/>
</dbReference>
<reference evidence="4 6" key="3">
    <citation type="submission" date="2024-10" db="EMBL/GenBank/DDBJ databases">
        <title>Draft genome assembly of a novel steroid transforming actinomycete isolated from African clawed frog Xenopus laevis.</title>
        <authorList>
            <person name="Bragin E."/>
            <person name="Kollerov V."/>
            <person name="Donova M.V."/>
        </authorList>
    </citation>
    <scope>NUCLEOTIDE SEQUENCE [LARGE SCALE GENOMIC DNA]</scope>
    <source>
        <strain evidence="4 6">MTOC-St3</strain>
    </source>
</reference>
<reference evidence="5" key="2">
    <citation type="submission" date="2023-03" db="EMBL/GenBank/DDBJ databases">
        <title>Borrelidin-producing and root-colonizing Streptomyces rochei is a potent biopesticide for soil-borne oomycete-caused plant diseases.</title>
        <authorList>
            <person name="Zhou D."/>
            <person name="Wang X."/>
            <person name="Navarro-Munoz J.C."/>
            <person name="Li W."/>
            <person name="Li J."/>
            <person name="Jiu M."/>
            <person name="Deng S."/>
            <person name="Ye Y."/>
            <person name="Daly P."/>
            <person name="Wei L."/>
        </authorList>
    </citation>
    <scope>NUCLEOTIDE SEQUENCE</scope>
    <source>
        <strain evidence="5">JK1</strain>
    </source>
</reference>
<dbReference type="GO" id="GO:0006355">
    <property type="term" value="P:regulation of DNA-templated transcription"/>
    <property type="evidence" value="ECO:0007669"/>
    <property type="project" value="InterPro"/>
</dbReference>
<name>A0A0K1TPH9_STRRO</name>
<protein>
    <submittedName>
        <fullName evidence="5">Helix-turn-helix transcriptional regulator</fullName>
    </submittedName>
    <submittedName>
        <fullName evidence="4">Response regulator transcription factor</fullName>
    </submittedName>
</protein>
<keyword evidence="6" id="KW-1185">Reference proteome</keyword>
<proteinExistence type="predicted"/>
<reference evidence="3" key="1">
    <citation type="submission" date="2015-02" db="EMBL/GenBank/DDBJ databases">
        <title>Discovery of a novel antibiotic invisible to genome mining, by efficient functional screening of genomic libraries.</title>
        <authorList>
            <person name="Xu M."/>
            <person name="Wang Y."/>
            <person name="Zhao Z."/>
            <person name="Xu L."/>
            <person name="Chen X."/>
            <person name="Gao G."/>
            <person name="Han D."/>
            <person name="Liu L."/>
            <person name="Huang S.-X."/>
            <person name="He X."/>
            <person name="Lin S."/>
            <person name="Kang Q."/>
            <person name="Ou H.-Y."/>
            <person name="Zhou H."/>
            <person name="Pang X."/>
            <person name="Deng Z."/>
            <person name="Tao M."/>
        </authorList>
    </citation>
    <scope>NUCLEOTIDE SEQUENCE</scope>
    <source>
        <strain evidence="3">Sal35</strain>
    </source>
</reference>
<evidence type="ECO:0000313" key="4">
    <source>
        <dbReference type="EMBL" id="MFG6296670.1"/>
    </source>
</evidence>
<dbReference type="RefSeq" id="WP_078855243.1">
    <property type="nucleotide sequence ID" value="NZ_CP121271.1"/>
</dbReference>
<dbReference type="Gene3D" id="1.10.10.10">
    <property type="entry name" value="Winged helix-like DNA-binding domain superfamily/Winged helix DNA-binding domain"/>
    <property type="match status" value="1"/>
</dbReference>
<evidence type="ECO:0000259" key="2">
    <source>
        <dbReference type="PROSITE" id="PS50043"/>
    </source>
</evidence>
<dbReference type="InterPro" id="IPR000792">
    <property type="entry name" value="Tscrpt_reg_LuxR_C"/>
</dbReference>